<dbReference type="InterPro" id="IPR029063">
    <property type="entry name" value="SAM-dependent_MTases_sf"/>
</dbReference>
<keyword evidence="3" id="KW-1185">Reference proteome</keyword>
<dbReference type="Proteomes" id="UP001620295">
    <property type="component" value="Unassembled WGS sequence"/>
</dbReference>
<dbReference type="GO" id="GO:0032259">
    <property type="term" value="P:methylation"/>
    <property type="evidence" value="ECO:0007669"/>
    <property type="project" value="UniProtKB-KW"/>
</dbReference>
<dbReference type="EMBL" id="JBJDQH010000012">
    <property type="protein sequence ID" value="MFK4269799.1"/>
    <property type="molecule type" value="Genomic_DNA"/>
</dbReference>
<keyword evidence="2" id="KW-0489">Methyltransferase</keyword>
<evidence type="ECO:0000259" key="1">
    <source>
        <dbReference type="Pfam" id="PF13649"/>
    </source>
</evidence>
<organism evidence="2 3">
    <name type="scientific">Streptomyces milbemycinicus</name>
    <dbReference type="NCBI Taxonomy" id="476552"/>
    <lineage>
        <taxon>Bacteria</taxon>
        <taxon>Bacillati</taxon>
        <taxon>Actinomycetota</taxon>
        <taxon>Actinomycetes</taxon>
        <taxon>Kitasatosporales</taxon>
        <taxon>Streptomycetaceae</taxon>
        <taxon>Streptomyces</taxon>
    </lineage>
</organism>
<evidence type="ECO:0000313" key="3">
    <source>
        <dbReference type="Proteomes" id="UP001620295"/>
    </source>
</evidence>
<gene>
    <name evidence="2" type="ORF">ACI2L5_33415</name>
</gene>
<dbReference type="RefSeq" id="WP_358634982.1">
    <property type="nucleotide sequence ID" value="NZ_JBFAEV010000006.1"/>
</dbReference>
<dbReference type="GO" id="GO:0008168">
    <property type="term" value="F:methyltransferase activity"/>
    <property type="evidence" value="ECO:0007669"/>
    <property type="project" value="UniProtKB-KW"/>
</dbReference>
<protein>
    <submittedName>
        <fullName evidence="2">2-ketoarginine methyltransferase</fullName>
        <ecNumber evidence="2">2.1.1.243</ecNumber>
    </submittedName>
</protein>
<accession>A0ABW8LXS6</accession>
<feature type="domain" description="Methyltransferase" evidence="1">
    <location>
        <begin position="159"/>
        <end position="257"/>
    </location>
</feature>
<dbReference type="InterPro" id="IPR036390">
    <property type="entry name" value="WH_DNA-bd_sf"/>
</dbReference>
<keyword evidence="2" id="KW-0808">Transferase</keyword>
<dbReference type="InterPro" id="IPR036388">
    <property type="entry name" value="WH-like_DNA-bd_sf"/>
</dbReference>
<dbReference type="SUPFAM" id="SSF53335">
    <property type="entry name" value="S-adenosyl-L-methionine-dependent methyltransferases"/>
    <property type="match status" value="1"/>
</dbReference>
<dbReference type="NCBIfam" id="TIGR04543">
    <property type="entry name" value="ketoArg_3Met"/>
    <property type="match status" value="1"/>
</dbReference>
<dbReference type="Pfam" id="PF13649">
    <property type="entry name" value="Methyltransf_25"/>
    <property type="match status" value="1"/>
</dbReference>
<proteinExistence type="predicted"/>
<sequence length="344" mass="37851">MNDFEPRLVEALQPVRHFFLAQAIEFGLTSGLLDELAADRTADDRSSAEVAKRLSMDPDRLLGLLRYFAAEGIVRDPETSPQLTHKGEEARRFRAWYELLIGGYSATLRELPAVMADPSAYAGRDGGMVGLGSCGISRHDAIPLVRRLLALLPEEPAVVVDLGCGDGSFLLEICADRGRGIGIDPDASSIARARALSRDQGRGAEMTFDVSTAQDFLSRKLDLPHRSVCFITAFSLQEVLEQRDRGAVVDLVRSALEQAPESYLIVVEVDHRPTDPAVMRHGLGLAYYNPYYLLHQVTEQRLETAEFWRDLFTEAGGSVVECLTTDPEVDSTGLELGFLVRKTG</sequence>
<evidence type="ECO:0000313" key="2">
    <source>
        <dbReference type="EMBL" id="MFK4269799.1"/>
    </source>
</evidence>
<comment type="caution">
    <text evidence="2">The sequence shown here is derived from an EMBL/GenBank/DDBJ whole genome shotgun (WGS) entry which is preliminary data.</text>
</comment>
<dbReference type="EC" id="2.1.1.243" evidence="2"/>
<dbReference type="Gene3D" id="3.40.50.150">
    <property type="entry name" value="Vaccinia Virus protein VP39"/>
    <property type="match status" value="1"/>
</dbReference>
<dbReference type="Gene3D" id="1.10.10.10">
    <property type="entry name" value="Winged helix-like DNA-binding domain superfamily/Winged helix DNA-binding domain"/>
    <property type="match status" value="1"/>
</dbReference>
<dbReference type="InterPro" id="IPR030899">
    <property type="entry name" value="MrsA"/>
</dbReference>
<reference evidence="2 3" key="1">
    <citation type="submission" date="2024-11" db="EMBL/GenBank/DDBJ databases">
        <title>The Natural Products Discovery Center: Release of the First 8490 Sequenced Strains for Exploring Actinobacteria Biosynthetic Diversity.</title>
        <authorList>
            <person name="Kalkreuter E."/>
            <person name="Kautsar S.A."/>
            <person name="Yang D."/>
            <person name="Bader C.D."/>
            <person name="Teijaro C.N."/>
            <person name="Fluegel L."/>
            <person name="Davis C.M."/>
            <person name="Simpson J.R."/>
            <person name="Lauterbach L."/>
            <person name="Steele A.D."/>
            <person name="Gui C."/>
            <person name="Meng S."/>
            <person name="Li G."/>
            <person name="Viehrig K."/>
            <person name="Ye F."/>
            <person name="Su P."/>
            <person name="Kiefer A.F."/>
            <person name="Nichols A."/>
            <person name="Cepeda A.J."/>
            <person name="Yan W."/>
            <person name="Fan B."/>
            <person name="Jiang Y."/>
            <person name="Adhikari A."/>
            <person name="Zheng C.-J."/>
            <person name="Schuster L."/>
            <person name="Cowan T.M."/>
            <person name="Smanski M.J."/>
            <person name="Chevrette M.G."/>
            <person name="De Carvalho L.P.S."/>
            <person name="Shen B."/>
        </authorList>
    </citation>
    <scope>NUCLEOTIDE SEQUENCE [LARGE SCALE GENOMIC DNA]</scope>
    <source>
        <strain evidence="2 3">NPDC020863</strain>
    </source>
</reference>
<dbReference type="SUPFAM" id="SSF46785">
    <property type="entry name" value="Winged helix' DNA-binding domain"/>
    <property type="match status" value="1"/>
</dbReference>
<dbReference type="InterPro" id="IPR041698">
    <property type="entry name" value="Methyltransf_25"/>
</dbReference>
<name>A0ABW8LXS6_9ACTN</name>